<evidence type="ECO:0000313" key="1">
    <source>
        <dbReference type="Proteomes" id="UP000095286"/>
    </source>
</evidence>
<name>A0AC35UD49_9BILA</name>
<evidence type="ECO:0000313" key="2">
    <source>
        <dbReference type="WBParaSite" id="RSKR_0001026200.1"/>
    </source>
</evidence>
<dbReference type="WBParaSite" id="RSKR_0001026200.1">
    <property type="protein sequence ID" value="RSKR_0001026200.1"/>
    <property type="gene ID" value="RSKR_0001026200"/>
</dbReference>
<organism evidence="1 2">
    <name type="scientific">Rhabditophanes sp. KR3021</name>
    <dbReference type="NCBI Taxonomy" id="114890"/>
    <lineage>
        <taxon>Eukaryota</taxon>
        <taxon>Metazoa</taxon>
        <taxon>Ecdysozoa</taxon>
        <taxon>Nematoda</taxon>
        <taxon>Chromadorea</taxon>
        <taxon>Rhabditida</taxon>
        <taxon>Tylenchina</taxon>
        <taxon>Panagrolaimomorpha</taxon>
        <taxon>Strongyloidoidea</taxon>
        <taxon>Alloionematidae</taxon>
        <taxon>Rhabditophanes</taxon>
    </lineage>
</organism>
<protein>
    <submittedName>
        <fullName evidence="2">BZIP domain-containing protein</fullName>
    </submittedName>
</protein>
<dbReference type="Proteomes" id="UP000095286">
    <property type="component" value="Unplaced"/>
</dbReference>
<reference evidence="2" key="1">
    <citation type="submission" date="2016-11" db="UniProtKB">
        <authorList>
            <consortium name="WormBaseParasite"/>
        </authorList>
    </citation>
    <scope>IDENTIFICATION</scope>
    <source>
        <strain evidence="2">KR3021</strain>
    </source>
</reference>
<proteinExistence type="predicted"/>
<sequence length="178" mass="20473">MLHNTQPNPNFYGMSSGLNFYTPNGLEASPPMATYSGNNMAYDTFSYPMTNHFMGMQPFPETPTLGGGKILGKENDPKYRERRDKNNEAAKLSRSKRKERENELNSQLIEVKQKLALSESQNASLLKELKLLKTNNIQIKEQLQLLQNNSKMMEMPCGVEFENNENYYANQNMFNMKQ</sequence>
<accession>A0AC35UD49</accession>